<reference evidence="2" key="1">
    <citation type="submission" date="2025-08" db="UniProtKB">
        <authorList>
            <consortium name="Ensembl"/>
        </authorList>
    </citation>
    <scope>IDENTIFICATION</scope>
</reference>
<keyword evidence="3" id="KW-1185">Reference proteome</keyword>
<dbReference type="AlphaFoldDB" id="A0A3B3CE37"/>
<dbReference type="PaxDb" id="30732-ENSOMEP00000016191"/>
<dbReference type="InterPro" id="IPR029250">
    <property type="entry name" value="ECPIP"/>
</dbReference>
<keyword evidence="1" id="KW-0732">Signal</keyword>
<dbReference type="GeneTree" id="ENSGT00390000016499"/>
<feature type="signal peptide" evidence="1">
    <location>
        <begin position="1"/>
        <end position="44"/>
    </location>
</feature>
<protein>
    <submittedName>
        <fullName evidence="2">Uncharacterized protein</fullName>
    </submittedName>
</protein>
<organism evidence="2 3">
    <name type="scientific">Oryzias melastigma</name>
    <name type="common">Marine medaka</name>
    <dbReference type="NCBI Taxonomy" id="30732"/>
    <lineage>
        <taxon>Eukaryota</taxon>
        <taxon>Metazoa</taxon>
        <taxon>Chordata</taxon>
        <taxon>Craniata</taxon>
        <taxon>Vertebrata</taxon>
        <taxon>Euteleostomi</taxon>
        <taxon>Actinopterygii</taxon>
        <taxon>Neopterygii</taxon>
        <taxon>Teleostei</taxon>
        <taxon>Neoteleostei</taxon>
        <taxon>Acanthomorphata</taxon>
        <taxon>Ovalentaria</taxon>
        <taxon>Atherinomorphae</taxon>
        <taxon>Beloniformes</taxon>
        <taxon>Adrianichthyidae</taxon>
        <taxon>Oryziinae</taxon>
        <taxon>Oryzias</taxon>
    </lineage>
</organism>
<dbReference type="Pfam" id="PF15137">
    <property type="entry name" value="ECPIP"/>
    <property type="match status" value="1"/>
</dbReference>
<feature type="chain" id="PRO_5017296713" evidence="1">
    <location>
        <begin position="45"/>
        <end position="253"/>
    </location>
</feature>
<dbReference type="Ensembl" id="ENSOMET00000024597.1">
    <property type="protein sequence ID" value="ENSOMEP00000016191.1"/>
    <property type="gene ID" value="ENSOMEG00000017849.1"/>
</dbReference>
<dbReference type="PANTHER" id="PTHR35658">
    <property type="entry name" value="RCG58666, ISOFORM CRA_A"/>
    <property type="match status" value="1"/>
</dbReference>
<dbReference type="PANTHER" id="PTHR35658:SF1">
    <property type="entry name" value="CHROMOSOME 21 OPEN READING FRAME 62"/>
    <property type="match status" value="1"/>
</dbReference>
<name>A0A3B3CE37_ORYME</name>
<proteinExistence type="predicted"/>
<accession>A0A3B3CE37</accession>
<evidence type="ECO:0000313" key="2">
    <source>
        <dbReference type="Ensembl" id="ENSOMEP00000016191.1"/>
    </source>
</evidence>
<dbReference type="Proteomes" id="UP000261560">
    <property type="component" value="Unplaced"/>
</dbReference>
<evidence type="ECO:0000313" key="3">
    <source>
        <dbReference type="Proteomes" id="UP000261560"/>
    </source>
</evidence>
<sequence length="253" mass="26807">MLLDAAGCCRISSILQMSPAMSSSAALPWCWLILLSSAPFSVNSSNITLLFDSPPYSQSLRNCSCSAPVQDCDEHLATSQCQCHPVLRSSLRPGGLRPPGPLHVWFKELWVLEELLNGSAVSQLSLSFCGEQRLHSQQVVLLGLRTLRIHSAAPGAPHPNQEISVFPGSGAVGGLSFDPSPPSHISLVDVDVFNGVSALKAYTVVGPPAAAVSQHFPLLVLPLTQPQTGSSDSAVTPSDPGSGPQRLLFTFIY</sequence>
<evidence type="ECO:0000256" key="1">
    <source>
        <dbReference type="SAM" id="SignalP"/>
    </source>
</evidence>
<dbReference type="OMA" id="VWFKELW"/>
<reference evidence="2" key="2">
    <citation type="submission" date="2025-09" db="UniProtKB">
        <authorList>
            <consortium name="Ensembl"/>
        </authorList>
    </citation>
    <scope>IDENTIFICATION</scope>
</reference>